<organism evidence="1 2">
    <name type="scientific">Trifolium medium</name>
    <dbReference type="NCBI Taxonomy" id="97028"/>
    <lineage>
        <taxon>Eukaryota</taxon>
        <taxon>Viridiplantae</taxon>
        <taxon>Streptophyta</taxon>
        <taxon>Embryophyta</taxon>
        <taxon>Tracheophyta</taxon>
        <taxon>Spermatophyta</taxon>
        <taxon>Magnoliopsida</taxon>
        <taxon>eudicotyledons</taxon>
        <taxon>Gunneridae</taxon>
        <taxon>Pentapetalae</taxon>
        <taxon>rosids</taxon>
        <taxon>fabids</taxon>
        <taxon>Fabales</taxon>
        <taxon>Fabaceae</taxon>
        <taxon>Papilionoideae</taxon>
        <taxon>50 kb inversion clade</taxon>
        <taxon>NPAAA clade</taxon>
        <taxon>Hologalegina</taxon>
        <taxon>IRL clade</taxon>
        <taxon>Trifolieae</taxon>
        <taxon>Trifolium</taxon>
    </lineage>
</organism>
<reference evidence="1 2" key="1">
    <citation type="journal article" date="2018" name="Front. Plant Sci.">
        <title>Red Clover (Trifolium pratense) and Zigzag Clover (T. medium) - A Picture of Genomic Similarities and Differences.</title>
        <authorList>
            <person name="Dluhosova J."/>
            <person name="Istvanek J."/>
            <person name="Nedelnik J."/>
            <person name="Repkova J."/>
        </authorList>
    </citation>
    <scope>NUCLEOTIDE SEQUENCE [LARGE SCALE GENOMIC DNA]</scope>
    <source>
        <strain evidence="2">cv. 10/8</strain>
        <tissue evidence="1">Leaf</tissue>
    </source>
</reference>
<protein>
    <submittedName>
        <fullName evidence="1">Uncharacterized protein</fullName>
    </submittedName>
</protein>
<keyword evidence="2" id="KW-1185">Reference proteome</keyword>
<name>A0A392VW03_9FABA</name>
<comment type="caution">
    <text evidence="1">The sequence shown here is derived from an EMBL/GenBank/DDBJ whole genome shotgun (WGS) entry which is preliminary data.</text>
</comment>
<sequence>MMTTLEMSSIVAVPWLNTQLAMGGSSRGGGHINVLASALAQKQL</sequence>
<evidence type="ECO:0000313" key="2">
    <source>
        <dbReference type="Proteomes" id="UP000265520"/>
    </source>
</evidence>
<proteinExistence type="predicted"/>
<dbReference type="AlphaFoldDB" id="A0A392VW03"/>
<evidence type="ECO:0000313" key="1">
    <source>
        <dbReference type="EMBL" id="MCI91642.1"/>
    </source>
</evidence>
<dbReference type="Proteomes" id="UP000265520">
    <property type="component" value="Unassembled WGS sequence"/>
</dbReference>
<dbReference type="EMBL" id="LXQA011277968">
    <property type="protein sequence ID" value="MCI91642.1"/>
    <property type="molecule type" value="Genomic_DNA"/>
</dbReference>
<accession>A0A392VW03</accession>